<dbReference type="PANTHER" id="PTHR12349">
    <property type="entry name" value="ANKYRIN REPEAT AND LEM DOMAIN-CONTAINING PROTEIN 2"/>
    <property type="match status" value="1"/>
</dbReference>
<evidence type="ECO:0000259" key="4">
    <source>
        <dbReference type="Pfam" id="PF24567"/>
    </source>
</evidence>
<accession>A0ABN9LZB7</accession>
<evidence type="ECO:0000256" key="3">
    <source>
        <dbReference type="SAM" id="MobiDB-lite"/>
    </source>
</evidence>
<dbReference type="Pfam" id="PF24567">
    <property type="entry name" value="ANKLE2_3rd"/>
    <property type="match status" value="1"/>
</dbReference>
<proteinExistence type="predicted"/>
<feature type="compositionally biased region" description="Low complexity" evidence="3">
    <location>
        <begin position="301"/>
        <end position="312"/>
    </location>
</feature>
<dbReference type="Proteomes" id="UP001176940">
    <property type="component" value="Unassembled WGS sequence"/>
</dbReference>
<gene>
    <name evidence="5" type="ORF">RIMI_LOCUS14894949</name>
</gene>
<feature type="region of interest" description="Disordered" evidence="3">
    <location>
        <begin position="298"/>
        <end position="319"/>
    </location>
</feature>
<sequence length="406" mass="45593">MTVTSRQVFVAHQPWDRKLPLAMERSRERREERERRRMAEDFRRIWKTPPRNRAGLFHNVRKTDPERGEERVGRELAHEQDVPWVEYWEFLGCFVDLSSPDGLGKLEEYLSKKEINEQMQHEHDHEICNKYKTPSPAGKGKKICNSVSVGAFLEDEDDMSLEEIKNRQNAALKNSPSLNSAETITVPECIMDATSLQSCNLEESKRNYCSPVENEIILPGDRGQQQRLPEALLSPVSNLNAEFEKMSLNDLKETSNEKSPSNECSVSQRLSQITVSDDHVELDSSSPVRRTKSELMKIAKSSSSSQLDSPLSAETNAEPSLSEALSHSFGQLHVMKTPTKHQSNGFLFLHGSVSTKFGEKAFSTNSDRSNSTPLNGALPLVDGISVPEKASSGSLAVPREPIWTLS</sequence>
<evidence type="ECO:0000313" key="6">
    <source>
        <dbReference type="Proteomes" id="UP001176940"/>
    </source>
</evidence>
<dbReference type="InterPro" id="IPR056237">
    <property type="entry name" value="ANKLE2_3rd"/>
</dbReference>
<reference evidence="5" key="1">
    <citation type="submission" date="2023-07" db="EMBL/GenBank/DDBJ databases">
        <authorList>
            <person name="Stuckert A."/>
        </authorList>
    </citation>
    <scope>NUCLEOTIDE SEQUENCE</scope>
</reference>
<feature type="domain" description="ANKLE2 third alpha/beta" evidence="4">
    <location>
        <begin position="37"/>
        <end position="87"/>
    </location>
</feature>
<evidence type="ECO:0000313" key="5">
    <source>
        <dbReference type="EMBL" id="CAJ0954840.1"/>
    </source>
</evidence>
<organism evidence="5 6">
    <name type="scientific">Ranitomeya imitator</name>
    <name type="common">mimic poison frog</name>
    <dbReference type="NCBI Taxonomy" id="111125"/>
    <lineage>
        <taxon>Eukaryota</taxon>
        <taxon>Metazoa</taxon>
        <taxon>Chordata</taxon>
        <taxon>Craniata</taxon>
        <taxon>Vertebrata</taxon>
        <taxon>Euteleostomi</taxon>
        <taxon>Amphibia</taxon>
        <taxon>Batrachia</taxon>
        <taxon>Anura</taxon>
        <taxon>Neobatrachia</taxon>
        <taxon>Hyloidea</taxon>
        <taxon>Dendrobatidae</taxon>
        <taxon>Dendrobatinae</taxon>
        <taxon>Ranitomeya</taxon>
    </lineage>
</organism>
<evidence type="ECO:0000256" key="1">
    <source>
        <dbReference type="ARBA" id="ARBA00023043"/>
    </source>
</evidence>
<keyword evidence="1" id="KW-0040">ANK repeat</keyword>
<name>A0ABN9LZB7_9NEOB</name>
<dbReference type="EMBL" id="CAUEEQ010039205">
    <property type="protein sequence ID" value="CAJ0954840.1"/>
    <property type="molecule type" value="Genomic_DNA"/>
</dbReference>
<keyword evidence="6" id="KW-1185">Reference proteome</keyword>
<evidence type="ECO:0000256" key="2">
    <source>
        <dbReference type="ARBA" id="ARBA00023306"/>
    </source>
</evidence>
<protein>
    <recommendedName>
        <fullName evidence="4">ANKLE2 third alpha/beta domain-containing protein</fullName>
    </recommendedName>
</protein>
<comment type="caution">
    <text evidence="5">The sequence shown here is derived from an EMBL/GenBank/DDBJ whole genome shotgun (WGS) entry which is preliminary data.</text>
</comment>
<keyword evidence="2" id="KW-0131">Cell cycle</keyword>
<dbReference type="PANTHER" id="PTHR12349:SF4">
    <property type="entry name" value="ANKYRIN REPEAT AND LEM DOMAIN-CONTAINING PROTEIN 2"/>
    <property type="match status" value="1"/>
</dbReference>